<evidence type="ECO:0000256" key="2">
    <source>
        <dbReference type="ARBA" id="ARBA00007935"/>
    </source>
</evidence>
<dbReference type="CDD" id="cd06550">
    <property type="entry name" value="TM_ABC_iron-siderophores_like"/>
    <property type="match status" value="1"/>
</dbReference>
<name>A0A090T403_9VIBR</name>
<dbReference type="GO" id="GO:0005886">
    <property type="term" value="C:plasma membrane"/>
    <property type="evidence" value="ECO:0007669"/>
    <property type="project" value="UniProtKB-SubCell"/>
</dbReference>
<keyword evidence="7 8" id="KW-0472">Membrane</keyword>
<evidence type="ECO:0000256" key="5">
    <source>
        <dbReference type="ARBA" id="ARBA00022692"/>
    </source>
</evidence>
<keyword evidence="10" id="KW-1185">Reference proteome</keyword>
<proteinExistence type="inferred from homology"/>
<evidence type="ECO:0000256" key="6">
    <source>
        <dbReference type="ARBA" id="ARBA00022989"/>
    </source>
</evidence>
<dbReference type="PANTHER" id="PTHR30472">
    <property type="entry name" value="FERRIC ENTEROBACTIN TRANSPORT SYSTEM PERMEASE PROTEIN"/>
    <property type="match status" value="1"/>
</dbReference>
<evidence type="ECO:0000256" key="7">
    <source>
        <dbReference type="ARBA" id="ARBA00023136"/>
    </source>
</evidence>
<keyword evidence="3" id="KW-0813">Transport</keyword>
<evidence type="ECO:0000313" key="10">
    <source>
        <dbReference type="Proteomes" id="UP000029224"/>
    </source>
</evidence>
<dbReference type="InterPro" id="IPR000522">
    <property type="entry name" value="ABC_transptr_permease_BtuC"/>
</dbReference>
<feature type="transmembrane region" description="Helical" evidence="8">
    <location>
        <begin position="81"/>
        <end position="99"/>
    </location>
</feature>
<dbReference type="Pfam" id="PF01032">
    <property type="entry name" value="FecCD"/>
    <property type="match status" value="1"/>
</dbReference>
<dbReference type="PANTHER" id="PTHR30472:SF25">
    <property type="entry name" value="ABC TRANSPORTER PERMEASE PROTEIN MJ0876-RELATED"/>
    <property type="match status" value="1"/>
</dbReference>
<evidence type="ECO:0000256" key="3">
    <source>
        <dbReference type="ARBA" id="ARBA00022448"/>
    </source>
</evidence>
<feature type="transmembrane region" description="Helical" evidence="8">
    <location>
        <begin position="189"/>
        <end position="210"/>
    </location>
</feature>
<organism evidence="9 10">
    <name type="scientific">Vibrio maritimus</name>
    <dbReference type="NCBI Taxonomy" id="990268"/>
    <lineage>
        <taxon>Bacteria</taxon>
        <taxon>Pseudomonadati</taxon>
        <taxon>Pseudomonadota</taxon>
        <taxon>Gammaproteobacteria</taxon>
        <taxon>Vibrionales</taxon>
        <taxon>Vibrionaceae</taxon>
        <taxon>Vibrio</taxon>
    </lineage>
</organism>
<dbReference type="GO" id="GO:0033214">
    <property type="term" value="P:siderophore-iron import into cell"/>
    <property type="evidence" value="ECO:0007669"/>
    <property type="project" value="TreeGrafter"/>
</dbReference>
<keyword evidence="5 8" id="KW-0812">Transmembrane</keyword>
<keyword evidence="6 8" id="KW-1133">Transmembrane helix</keyword>
<dbReference type="EMBL" id="BBMT01000005">
    <property type="protein sequence ID" value="GAL34700.1"/>
    <property type="molecule type" value="Genomic_DNA"/>
</dbReference>
<comment type="similarity">
    <text evidence="2">Belongs to the binding-protein-dependent transport system permease family. FecCD subfamily.</text>
</comment>
<feature type="transmembrane region" description="Helical" evidence="8">
    <location>
        <begin position="49"/>
        <end position="69"/>
    </location>
</feature>
<feature type="transmembrane region" description="Helical" evidence="8">
    <location>
        <begin position="139"/>
        <end position="163"/>
    </location>
</feature>
<dbReference type="Proteomes" id="UP000029224">
    <property type="component" value="Unassembled WGS sequence"/>
</dbReference>
<dbReference type="OrthoDB" id="9055647at2"/>
<gene>
    <name evidence="9" type="ORF">JCM19240_4250</name>
</gene>
<accession>A0A090T403</accession>
<reference evidence="9 10" key="2">
    <citation type="submission" date="2014-09" db="EMBL/GenBank/DDBJ databases">
        <authorList>
            <consortium name="NBRP consortium"/>
            <person name="Sawabe T."/>
            <person name="Meirelles P."/>
            <person name="Nakanishi M."/>
            <person name="Sayaka M."/>
            <person name="Hattori M."/>
            <person name="Ohkuma M."/>
        </authorList>
    </citation>
    <scope>NUCLEOTIDE SEQUENCE [LARGE SCALE GENOMIC DNA]</scope>
    <source>
        <strain evidence="9 10">JCM 19240</strain>
    </source>
</reference>
<dbReference type="SUPFAM" id="SSF81345">
    <property type="entry name" value="ABC transporter involved in vitamin B12 uptake, BtuC"/>
    <property type="match status" value="1"/>
</dbReference>
<evidence type="ECO:0000313" key="9">
    <source>
        <dbReference type="EMBL" id="GAL34700.1"/>
    </source>
</evidence>
<dbReference type="Gene3D" id="1.10.3470.10">
    <property type="entry name" value="ABC transporter involved in vitamin B12 uptake, BtuC"/>
    <property type="match status" value="1"/>
</dbReference>
<protein>
    <submittedName>
        <fullName evidence="9">Uncharacterized protein</fullName>
    </submittedName>
</protein>
<sequence>MTHFIKKSGLIVLLLVSVAMIITTPDSYWQAGHEFWQHGTYHPFWSITVPRVLLALMAGLMLALSGYLLQTTLKNPLADSGILGVNAGASLGAVCALLLPSWFDWGIDTETALSAFAMFGGLVATLPILLVSQMAGTSLTLLTGVAITAIIGAISSALIFTIGQGKTDLALQWMAGGLYGRGWEQISYLLPWFITTLVFVAVIFVPLKWVRYDDSVLRGVGIKGPLLRMLILIGTALITAPAVSAVGPVGFVGLVIPHMARMLSGHAPLPTLLTTMFLGSAFLAGSDWLARTLLYPTEIPAGVITALCGVPFFLFLLRRNS</sequence>
<feature type="transmembrane region" description="Helical" evidence="8">
    <location>
        <begin position="111"/>
        <end position="132"/>
    </location>
</feature>
<dbReference type="AlphaFoldDB" id="A0A090T403"/>
<keyword evidence="4" id="KW-1003">Cell membrane</keyword>
<comment type="caution">
    <text evidence="9">The sequence shown here is derived from an EMBL/GenBank/DDBJ whole genome shotgun (WGS) entry which is preliminary data.</text>
</comment>
<comment type="subcellular location">
    <subcellularLocation>
        <location evidence="1">Cell membrane</location>
        <topology evidence="1">Multi-pass membrane protein</topology>
    </subcellularLocation>
</comment>
<evidence type="ECO:0000256" key="1">
    <source>
        <dbReference type="ARBA" id="ARBA00004651"/>
    </source>
</evidence>
<feature type="transmembrane region" description="Helical" evidence="8">
    <location>
        <begin position="299"/>
        <end position="317"/>
    </location>
</feature>
<evidence type="ECO:0000256" key="8">
    <source>
        <dbReference type="SAM" id="Phobius"/>
    </source>
</evidence>
<feature type="transmembrane region" description="Helical" evidence="8">
    <location>
        <begin position="230"/>
        <end position="256"/>
    </location>
</feature>
<dbReference type="GO" id="GO:0022857">
    <property type="term" value="F:transmembrane transporter activity"/>
    <property type="evidence" value="ECO:0007669"/>
    <property type="project" value="InterPro"/>
</dbReference>
<evidence type="ECO:0000256" key="4">
    <source>
        <dbReference type="ARBA" id="ARBA00022475"/>
    </source>
</evidence>
<reference evidence="9 10" key="1">
    <citation type="submission" date="2014-09" db="EMBL/GenBank/DDBJ databases">
        <title>Vibrio maritimus JCM 19240. (C210) whole genome shotgun sequence.</title>
        <authorList>
            <person name="Sawabe T."/>
            <person name="Meirelles P."/>
            <person name="Nakanishi M."/>
            <person name="Sayaka M."/>
            <person name="Hattori M."/>
            <person name="Ohkuma M."/>
        </authorList>
    </citation>
    <scope>NUCLEOTIDE SEQUENCE [LARGE SCALE GENOMIC DNA]</scope>
    <source>
        <strain evidence="9 10">JCM 19240</strain>
    </source>
</reference>
<dbReference type="InterPro" id="IPR037294">
    <property type="entry name" value="ABC_BtuC-like"/>
</dbReference>